<accession>A0A926KMK0</accession>
<dbReference type="RefSeq" id="WP_188173545.1">
    <property type="nucleotide sequence ID" value="NZ_JACVVD010000002.1"/>
</dbReference>
<dbReference type="AlphaFoldDB" id="A0A926KMK0"/>
<evidence type="ECO:0000313" key="3">
    <source>
        <dbReference type="EMBL" id="MBD0379756.1"/>
    </source>
</evidence>
<keyword evidence="1" id="KW-0732">Signal</keyword>
<dbReference type="EMBL" id="JACVVD010000002">
    <property type="protein sequence ID" value="MBD0379756.1"/>
    <property type="molecule type" value="Genomic_DNA"/>
</dbReference>
<reference evidence="3" key="1">
    <citation type="submission" date="2020-09" db="EMBL/GenBank/DDBJ databases">
        <title>Draft Genome Sequence of Paenibacillus sp. WST5.</title>
        <authorList>
            <person name="Bao Z."/>
        </authorList>
    </citation>
    <scope>NUCLEOTIDE SEQUENCE</scope>
    <source>
        <strain evidence="3">WST5</strain>
    </source>
</reference>
<evidence type="ECO:0000259" key="2">
    <source>
        <dbReference type="Pfam" id="PF07833"/>
    </source>
</evidence>
<dbReference type="Proteomes" id="UP000650466">
    <property type="component" value="Unassembled WGS sequence"/>
</dbReference>
<dbReference type="NCBIfam" id="NF038353">
    <property type="entry name" value="FxLYD_dom"/>
    <property type="match status" value="1"/>
</dbReference>
<sequence length="177" mass="19406">MKKLSKVMILASALTLTFSAGVFAATDIKLYVEGNKTNIQVEIIDGSSYVPLKAVGELLGKEVKWEEATRSIYISDKTQSTISEGEYQADNLSFYDLNVVKGKLGWEIVAEVRNDGAKELKNAVFTAVFYNGNGKRVGTAQGSLLDLSPKENHTVKLETADDLTGYKSVKFQLDKTN</sequence>
<evidence type="ECO:0000313" key="4">
    <source>
        <dbReference type="Proteomes" id="UP000650466"/>
    </source>
</evidence>
<name>A0A926KMK0_9BACL</name>
<feature type="domain" description="Copper amine oxidase-like N-terminal" evidence="2">
    <location>
        <begin position="34"/>
        <end position="75"/>
    </location>
</feature>
<organism evidence="3 4">
    <name type="scientific">Paenibacillus sedimenti</name>
    <dbReference type="NCBI Taxonomy" id="2770274"/>
    <lineage>
        <taxon>Bacteria</taxon>
        <taxon>Bacillati</taxon>
        <taxon>Bacillota</taxon>
        <taxon>Bacilli</taxon>
        <taxon>Bacillales</taxon>
        <taxon>Paenibacillaceae</taxon>
        <taxon>Paenibacillus</taxon>
    </lineage>
</organism>
<gene>
    <name evidence="3" type="ORF">ICC18_06500</name>
</gene>
<evidence type="ECO:0000256" key="1">
    <source>
        <dbReference type="SAM" id="SignalP"/>
    </source>
</evidence>
<feature type="signal peptide" evidence="1">
    <location>
        <begin position="1"/>
        <end position="24"/>
    </location>
</feature>
<dbReference type="Pfam" id="PF07833">
    <property type="entry name" value="Cu_amine_oxidN1"/>
    <property type="match status" value="1"/>
</dbReference>
<feature type="chain" id="PRO_5037507206" description="Copper amine oxidase-like N-terminal domain-containing protein" evidence="1">
    <location>
        <begin position="25"/>
        <end position="177"/>
    </location>
</feature>
<dbReference type="InterPro" id="IPR047676">
    <property type="entry name" value="FxLYD_dom"/>
</dbReference>
<protein>
    <recommendedName>
        <fullName evidence="2">Copper amine oxidase-like N-terminal domain-containing protein</fullName>
    </recommendedName>
</protein>
<comment type="caution">
    <text evidence="3">The sequence shown here is derived from an EMBL/GenBank/DDBJ whole genome shotgun (WGS) entry which is preliminary data.</text>
</comment>
<dbReference type="InterPro" id="IPR012854">
    <property type="entry name" value="Cu_amine_oxidase-like_N"/>
</dbReference>
<proteinExistence type="predicted"/>
<keyword evidence="4" id="KW-1185">Reference proteome</keyword>